<gene>
    <name evidence="2" type="ORF">WJX74_003833</name>
</gene>
<protein>
    <submittedName>
        <fullName evidence="2">Uncharacterized protein</fullName>
    </submittedName>
</protein>
<reference evidence="2 3" key="1">
    <citation type="journal article" date="2024" name="Nat. Commun.">
        <title>Phylogenomics reveals the evolutionary origins of lichenization in chlorophyte algae.</title>
        <authorList>
            <person name="Puginier C."/>
            <person name="Libourel C."/>
            <person name="Otte J."/>
            <person name="Skaloud P."/>
            <person name="Haon M."/>
            <person name="Grisel S."/>
            <person name="Petersen M."/>
            <person name="Berrin J.G."/>
            <person name="Delaux P.M."/>
            <person name="Dal Grande F."/>
            <person name="Keller J."/>
        </authorList>
    </citation>
    <scope>NUCLEOTIDE SEQUENCE [LARGE SCALE GENOMIC DNA]</scope>
    <source>
        <strain evidence="2 3">SAG 2145</strain>
    </source>
</reference>
<sequence length="371" mass="40515">MDGESTPGALWRYGGSTNRNRLNSRWTSGKADLKHLQQGTQTTPLILVSRLEVVLTRICFAVNSALRHESSFIAGLMGAVGGQLKAKTSSVTVLWFIFASWQGSSAANAGASGTHHSPEPSGSPQPAPSVNSSPPMSNETNPPLPILSPPPPSPSPPPPPGRRFPDVTCPPLERVPLTGPTGHTYYTCLGFAGVFCVPGGNTDIDSTSTSYHFCNTPYVSTDDTYDSRRTARPDNDAQAPRGQTSLYTDKKKDLYNKVRFSWHLKINRSGLAGCWVKNPEGTSSSEVDSLLKISSLQRLARQRISELDILEMDIVFEMIWRIPLNNGLSRTSKTERYIRDGKVVEGPRRDGQAGMLRSQLNFTAEGHVHIR</sequence>
<feature type="compositionally biased region" description="Basic and acidic residues" evidence="1">
    <location>
        <begin position="225"/>
        <end position="235"/>
    </location>
</feature>
<name>A0AAW1QIG6_9CHLO</name>
<dbReference type="EMBL" id="JALJOS010000039">
    <property type="protein sequence ID" value="KAK9821258.1"/>
    <property type="molecule type" value="Genomic_DNA"/>
</dbReference>
<evidence type="ECO:0000256" key="1">
    <source>
        <dbReference type="SAM" id="MobiDB-lite"/>
    </source>
</evidence>
<evidence type="ECO:0000313" key="3">
    <source>
        <dbReference type="Proteomes" id="UP001438707"/>
    </source>
</evidence>
<keyword evidence="3" id="KW-1185">Reference proteome</keyword>
<accession>A0AAW1QIG6</accession>
<feature type="compositionally biased region" description="Pro residues" evidence="1">
    <location>
        <begin position="142"/>
        <end position="162"/>
    </location>
</feature>
<feature type="compositionally biased region" description="Polar residues" evidence="1">
    <location>
        <begin position="128"/>
        <end position="141"/>
    </location>
</feature>
<comment type="caution">
    <text evidence="2">The sequence shown here is derived from an EMBL/GenBank/DDBJ whole genome shotgun (WGS) entry which is preliminary data.</text>
</comment>
<organism evidence="2 3">
    <name type="scientific">Apatococcus lobatus</name>
    <dbReference type="NCBI Taxonomy" id="904363"/>
    <lineage>
        <taxon>Eukaryota</taxon>
        <taxon>Viridiplantae</taxon>
        <taxon>Chlorophyta</taxon>
        <taxon>core chlorophytes</taxon>
        <taxon>Trebouxiophyceae</taxon>
        <taxon>Chlorellales</taxon>
        <taxon>Chlorellaceae</taxon>
        <taxon>Apatococcus</taxon>
    </lineage>
</organism>
<dbReference type="Proteomes" id="UP001438707">
    <property type="component" value="Unassembled WGS sequence"/>
</dbReference>
<proteinExistence type="predicted"/>
<evidence type="ECO:0000313" key="2">
    <source>
        <dbReference type="EMBL" id="KAK9821258.1"/>
    </source>
</evidence>
<feature type="region of interest" description="Disordered" evidence="1">
    <location>
        <begin position="222"/>
        <end position="245"/>
    </location>
</feature>
<feature type="region of interest" description="Disordered" evidence="1">
    <location>
        <begin position="108"/>
        <end position="175"/>
    </location>
</feature>
<dbReference type="AlphaFoldDB" id="A0AAW1QIG6"/>